<keyword evidence="2" id="KW-1185">Reference proteome</keyword>
<name>A0A0C3DCT6_9AGAM</name>
<accession>A0A0C3DCT6</accession>
<dbReference type="InParanoid" id="A0A0C3DCT6"/>
<organism evidence="1 2">
    <name type="scientific">Scleroderma citrinum Foug A</name>
    <dbReference type="NCBI Taxonomy" id="1036808"/>
    <lineage>
        <taxon>Eukaryota</taxon>
        <taxon>Fungi</taxon>
        <taxon>Dikarya</taxon>
        <taxon>Basidiomycota</taxon>
        <taxon>Agaricomycotina</taxon>
        <taxon>Agaricomycetes</taxon>
        <taxon>Agaricomycetidae</taxon>
        <taxon>Boletales</taxon>
        <taxon>Sclerodermatineae</taxon>
        <taxon>Sclerodermataceae</taxon>
        <taxon>Scleroderma</taxon>
    </lineage>
</organism>
<evidence type="ECO:0000313" key="1">
    <source>
        <dbReference type="EMBL" id="KIM53906.1"/>
    </source>
</evidence>
<evidence type="ECO:0000313" key="2">
    <source>
        <dbReference type="Proteomes" id="UP000053989"/>
    </source>
</evidence>
<reference evidence="2" key="2">
    <citation type="submission" date="2015-01" db="EMBL/GenBank/DDBJ databases">
        <title>Evolutionary Origins and Diversification of the Mycorrhizal Mutualists.</title>
        <authorList>
            <consortium name="DOE Joint Genome Institute"/>
            <consortium name="Mycorrhizal Genomics Consortium"/>
            <person name="Kohler A."/>
            <person name="Kuo A."/>
            <person name="Nagy L.G."/>
            <person name="Floudas D."/>
            <person name="Copeland A."/>
            <person name="Barry K.W."/>
            <person name="Cichocki N."/>
            <person name="Veneault-Fourrey C."/>
            <person name="LaButti K."/>
            <person name="Lindquist E.A."/>
            <person name="Lipzen A."/>
            <person name="Lundell T."/>
            <person name="Morin E."/>
            <person name="Murat C."/>
            <person name="Riley R."/>
            <person name="Ohm R."/>
            <person name="Sun H."/>
            <person name="Tunlid A."/>
            <person name="Henrissat B."/>
            <person name="Grigoriev I.V."/>
            <person name="Hibbett D.S."/>
            <person name="Martin F."/>
        </authorList>
    </citation>
    <scope>NUCLEOTIDE SEQUENCE [LARGE SCALE GENOMIC DNA]</scope>
    <source>
        <strain evidence="2">Foug A</strain>
    </source>
</reference>
<dbReference type="HOGENOM" id="CLU_2759285_0_0_1"/>
<reference evidence="1 2" key="1">
    <citation type="submission" date="2014-04" db="EMBL/GenBank/DDBJ databases">
        <authorList>
            <consortium name="DOE Joint Genome Institute"/>
            <person name="Kuo A."/>
            <person name="Kohler A."/>
            <person name="Nagy L.G."/>
            <person name="Floudas D."/>
            <person name="Copeland A."/>
            <person name="Barry K.W."/>
            <person name="Cichocki N."/>
            <person name="Veneault-Fourrey C."/>
            <person name="LaButti K."/>
            <person name="Lindquist E.A."/>
            <person name="Lipzen A."/>
            <person name="Lundell T."/>
            <person name="Morin E."/>
            <person name="Murat C."/>
            <person name="Sun H."/>
            <person name="Tunlid A."/>
            <person name="Henrissat B."/>
            <person name="Grigoriev I.V."/>
            <person name="Hibbett D.S."/>
            <person name="Martin F."/>
            <person name="Nordberg H.P."/>
            <person name="Cantor M.N."/>
            <person name="Hua S.X."/>
        </authorList>
    </citation>
    <scope>NUCLEOTIDE SEQUENCE [LARGE SCALE GENOMIC DNA]</scope>
    <source>
        <strain evidence="1 2">Foug A</strain>
    </source>
</reference>
<dbReference type="AlphaFoldDB" id="A0A0C3DCT6"/>
<dbReference type="EMBL" id="KN822166">
    <property type="protein sequence ID" value="KIM53906.1"/>
    <property type="molecule type" value="Genomic_DNA"/>
</dbReference>
<dbReference type="Proteomes" id="UP000053989">
    <property type="component" value="Unassembled WGS sequence"/>
</dbReference>
<protein>
    <submittedName>
        <fullName evidence="1">Uncharacterized protein</fullName>
    </submittedName>
</protein>
<gene>
    <name evidence="1" type="ORF">SCLCIDRAFT_1222432</name>
</gene>
<sequence length="70" mass="7859">MARKRPTKTNCEFPYWKLDFLPGQADTRRTECALETMNLLALLRIMFGFTAGSHDALSALASTPCQCSFN</sequence>
<proteinExistence type="predicted"/>